<keyword evidence="2" id="KW-1185">Reference proteome</keyword>
<evidence type="ECO:0008006" key="3">
    <source>
        <dbReference type="Google" id="ProtNLM"/>
    </source>
</evidence>
<dbReference type="Gene3D" id="1.10.3230.30">
    <property type="entry name" value="Phage gp6-like head-tail connector protein"/>
    <property type="match status" value="1"/>
</dbReference>
<dbReference type="EMBL" id="QWFX01000013">
    <property type="protein sequence ID" value="RIJ28502.1"/>
    <property type="molecule type" value="Genomic_DNA"/>
</dbReference>
<dbReference type="Proteomes" id="UP000266385">
    <property type="component" value="Unassembled WGS sequence"/>
</dbReference>
<organism evidence="1 2">
    <name type="scientific">Henriciella mobilis</name>
    <dbReference type="NCBI Taxonomy" id="2305467"/>
    <lineage>
        <taxon>Bacteria</taxon>
        <taxon>Pseudomonadati</taxon>
        <taxon>Pseudomonadota</taxon>
        <taxon>Alphaproteobacteria</taxon>
        <taxon>Hyphomonadales</taxon>
        <taxon>Hyphomonadaceae</taxon>
        <taxon>Henriciella</taxon>
    </lineage>
</organism>
<name>A0A399RFC3_9PROT</name>
<dbReference type="OrthoDB" id="8452228at2"/>
<dbReference type="InterPro" id="IPR011738">
    <property type="entry name" value="Phage_CHP"/>
</dbReference>
<dbReference type="AlphaFoldDB" id="A0A399RFC3"/>
<dbReference type="NCBIfam" id="TIGR02215">
    <property type="entry name" value="phage_chp_gp8"/>
    <property type="match status" value="1"/>
</dbReference>
<protein>
    <recommendedName>
        <fullName evidence="3">PhiE125 gp8 family phage protein</fullName>
    </recommendedName>
</protein>
<comment type="caution">
    <text evidence="1">The sequence shown here is derived from an EMBL/GenBank/DDBJ whole genome shotgun (WGS) entry which is preliminary data.</text>
</comment>
<dbReference type="RefSeq" id="WP_119377037.1">
    <property type="nucleotide sequence ID" value="NZ_QWFX01000013.1"/>
</dbReference>
<accession>A0A399RFC3</accession>
<evidence type="ECO:0000313" key="1">
    <source>
        <dbReference type="EMBL" id="RIJ28502.1"/>
    </source>
</evidence>
<sequence length="181" mass="19146">MTLTVLTPPGEEALPLAEAKAFLRIGHDGEDVLVADLAAGARARLEEAAGLALVTRTLRRTYYAWPTSVMRRGIALRPGPAASLTGVRTVDAGEAATDHTDRFQLAAGRLCLRPGAALPSLSSGSRVEIDFVSGFGAASEIPDDLVHALKLILLDAYRRNGEVGLPQEAKAIIAARREVLL</sequence>
<gene>
    <name evidence="1" type="ORF">D1223_14075</name>
</gene>
<evidence type="ECO:0000313" key="2">
    <source>
        <dbReference type="Proteomes" id="UP000266385"/>
    </source>
</evidence>
<dbReference type="CDD" id="cd08054">
    <property type="entry name" value="gp6"/>
    <property type="match status" value="1"/>
</dbReference>
<proteinExistence type="predicted"/>
<reference evidence="1 2" key="1">
    <citation type="submission" date="2018-08" db="EMBL/GenBank/DDBJ databases">
        <title>Henriciella mobilis sp. nov., isolated from seawater.</title>
        <authorList>
            <person name="Cheng H."/>
            <person name="Wu Y.-H."/>
            <person name="Xu X.-W."/>
            <person name="Guo L.-L."/>
        </authorList>
    </citation>
    <scope>NUCLEOTIDE SEQUENCE [LARGE SCALE GENOMIC DNA]</scope>
    <source>
        <strain evidence="1 2">JN25</strain>
    </source>
</reference>